<evidence type="ECO:0008006" key="3">
    <source>
        <dbReference type="Google" id="ProtNLM"/>
    </source>
</evidence>
<dbReference type="EMBL" id="DRTX01000189">
    <property type="protein sequence ID" value="HHF53442.1"/>
    <property type="molecule type" value="Genomic_DNA"/>
</dbReference>
<organism evidence="2">
    <name type="scientific">candidate division WOR-3 bacterium</name>
    <dbReference type="NCBI Taxonomy" id="2052148"/>
    <lineage>
        <taxon>Bacteria</taxon>
        <taxon>Bacteria division WOR-3</taxon>
    </lineage>
</organism>
<feature type="non-terminal residue" evidence="2">
    <location>
        <position position="188"/>
    </location>
</feature>
<keyword evidence="1" id="KW-0732">Signal</keyword>
<feature type="signal peptide" evidence="1">
    <location>
        <begin position="1"/>
        <end position="21"/>
    </location>
</feature>
<name>A0A7V5HNH8_UNCW3</name>
<feature type="chain" id="PRO_5030830835" description="Gingipain propeptide domain-containing protein" evidence="1">
    <location>
        <begin position="22"/>
        <end position="188"/>
    </location>
</feature>
<protein>
    <recommendedName>
        <fullName evidence="3">Gingipain propeptide domain-containing protein</fullName>
    </recommendedName>
</protein>
<evidence type="ECO:0000313" key="2">
    <source>
        <dbReference type="EMBL" id="HHF53442.1"/>
    </source>
</evidence>
<evidence type="ECO:0000256" key="1">
    <source>
        <dbReference type="SAM" id="SignalP"/>
    </source>
</evidence>
<dbReference type="Proteomes" id="UP000886050">
    <property type="component" value="Unassembled WGS sequence"/>
</dbReference>
<dbReference type="AlphaFoldDB" id="A0A7V5HNH8"/>
<sequence>MKKRILFIVSFFILAITRMEAKTDAFQYTNIGNVRLTITNFGMLGNGFTRYIDPSTGEPYPSGEYPAGSRIEHVYRAGLWIGAKSSIGTHVTTGAVDATSVTPGSTEGFEFAPSPAPGDTIIEKSSLLISPYYSTDAVSEQDFYATYYDYQYFTGDTLPPNHHPLGLRVKQRSYVWSYSYIDDVVIIS</sequence>
<proteinExistence type="predicted"/>
<accession>A0A7V5HNH8</accession>
<reference evidence="2" key="1">
    <citation type="journal article" date="2020" name="mSystems">
        <title>Genome- and Community-Level Interaction Insights into Carbon Utilization and Element Cycling Functions of Hydrothermarchaeota in Hydrothermal Sediment.</title>
        <authorList>
            <person name="Zhou Z."/>
            <person name="Liu Y."/>
            <person name="Xu W."/>
            <person name="Pan J."/>
            <person name="Luo Z.H."/>
            <person name="Li M."/>
        </authorList>
    </citation>
    <scope>NUCLEOTIDE SEQUENCE [LARGE SCALE GENOMIC DNA]</scope>
    <source>
        <strain evidence="2">HyVt-96</strain>
    </source>
</reference>
<comment type="caution">
    <text evidence="2">The sequence shown here is derived from an EMBL/GenBank/DDBJ whole genome shotgun (WGS) entry which is preliminary data.</text>
</comment>
<gene>
    <name evidence="2" type="ORF">ENL43_03660</name>
</gene>